<protein>
    <submittedName>
        <fullName evidence="1">Uncharacterized protein</fullName>
    </submittedName>
</protein>
<dbReference type="Proteomes" id="UP000042958">
    <property type="component" value="Unassembled WGS sequence"/>
</dbReference>
<gene>
    <name evidence="1" type="ORF">PMG11_03640</name>
</gene>
<name>A0A0F7VAK3_PENBI</name>
<organism evidence="1 2">
    <name type="scientific">Penicillium brasilianum</name>
    <dbReference type="NCBI Taxonomy" id="104259"/>
    <lineage>
        <taxon>Eukaryota</taxon>
        <taxon>Fungi</taxon>
        <taxon>Dikarya</taxon>
        <taxon>Ascomycota</taxon>
        <taxon>Pezizomycotina</taxon>
        <taxon>Eurotiomycetes</taxon>
        <taxon>Eurotiomycetidae</taxon>
        <taxon>Eurotiales</taxon>
        <taxon>Aspergillaceae</taxon>
        <taxon>Penicillium</taxon>
    </lineage>
</organism>
<reference evidence="2" key="1">
    <citation type="journal article" date="2015" name="Genome Announc.">
        <title>Draft genome sequence of the fungus Penicillium brasilianum MG11.</title>
        <authorList>
            <person name="Horn F."/>
            <person name="Linde J."/>
            <person name="Mattern D.J."/>
            <person name="Walther G."/>
            <person name="Guthke R."/>
            <person name="Brakhage A.A."/>
            <person name="Valiante V."/>
        </authorList>
    </citation>
    <scope>NUCLEOTIDE SEQUENCE [LARGE SCALE GENOMIC DNA]</scope>
    <source>
        <strain evidence="2">MG11</strain>
    </source>
</reference>
<evidence type="ECO:0000313" key="1">
    <source>
        <dbReference type="EMBL" id="CEO58948.1"/>
    </source>
</evidence>
<accession>A0A0F7VAK3</accession>
<dbReference type="AlphaFoldDB" id="A0A0F7VAK3"/>
<proteinExistence type="predicted"/>
<keyword evidence="2" id="KW-1185">Reference proteome</keyword>
<sequence>MSVLDASKGSSIGRVTLLDEGIMDVPVLHGQPLQMEGSLHSGTPWLGKALALPSWRKAHWKQLCMPRRPTTTVGNAASQTNAQV</sequence>
<dbReference type="EMBL" id="CDHK01000003">
    <property type="protein sequence ID" value="CEO58948.1"/>
    <property type="molecule type" value="Genomic_DNA"/>
</dbReference>
<evidence type="ECO:0000313" key="2">
    <source>
        <dbReference type="Proteomes" id="UP000042958"/>
    </source>
</evidence>